<dbReference type="GO" id="GO:0022857">
    <property type="term" value="F:transmembrane transporter activity"/>
    <property type="evidence" value="ECO:0007669"/>
    <property type="project" value="InterPro"/>
</dbReference>
<evidence type="ECO:0000256" key="5">
    <source>
        <dbReference type="SAM" id="Phobius"/>
    </source>
</evidence>
<feature type="transmembrane region" description="Helical" evidence="5">
    <location>
        <begin position="113"/>
        <end position="131"/>
    </location>
</feature>
<reference evidence="7 8" key="1">
    <citation type="journal article" date="2015" name="Stand. Genomic Sci.">
        <title>Genomic Encyclopedia of Bacterial and Archaeal Type Strains, Phase III: the genomes of soil and plant-associated and newly described type strains.</title>
        <authorList>
            <person name="Whitman W.B."/>
            <person name="Woyke T."/>
            <person name="Klenk H.P."/>
            <person name="Zhou Y."/>
            <person name="Lilburn T.G."/>
            <person name="Beck B.J."/>
            <person name="De Vos P."/>
            <person name="Vandamme P."/>
            <person name="Eisen J.A."/>
            <person name="Garrity G."/>
            <person name="Hugenholtz P."/>
            <person name="Kyrpides N.C."/>
        </authorList>
    </citation>
    <scope>NUCLEOTIDE SEQUENCE [LARGE SCALE GENOMIC DNA]</scope>
    <source>
        <strain evidence="7 8">VKM Ac-2540</strain>
    </source>
</reference>
<protein>
    <submittedName>
        <fullName evidence="7">MFS transporter</fullName>
    </submittedName>
</protein>
<dbReference type="Pfam" id="PF07690">
    <property type="entry name" value="MFS_1"/>
    <property type="match status" value="1"/>
</dbReference>
<feature type="transmembrane region" description="Helical" evidence="5">
    <location>
        <begin position="210"/>
        <end position="231"/>
    </location>
</feature>
<dbReference type="PROSITE" id="PS50850">
    <property type="entry name" value="MFS"/>
    <property type="match status" value="1"/>
</dbReference>
<keyword evidence="2 5" id="KW-0812">Transmembrane</keyword>
<dbReference type="RefSeq" id="WP_130447110.1">
    <property type="nucleotide sequence ID" value="NZ_SHKR01000014.1"/>
</dbReference>
<feature type="transmembrane region" description="Helical" evidence="5">
    <location>
        <begin position="143"/>
        <end position="166"/>
    </location>
</feature>
<dbReference type="OrthoDB" id="7375466at2"/>
<organism evidence="7 8">
    <name type="scientific">Kribbella rubisoli</name>
    <dbReference type="NCBI Taxonomy" id="3075929"/>
    <lineage>
        <taxon>Bacteria</taxon>
        <taxon>Bacillati</taxon>
        <taxon>Actinomycetota</taxon>
        <taxon>Actinomycetes</taxon>
        <taxon>Propionibacteriales</taxon>
        <taxon>Kribbellaceae</taxon>
        <taxon>Kribbella</taxon>
    </lineage>
</organism>
<evidence type="ECO:0000256" key="2">
    <source>
        <dbReference type="ARBA" id="ARBA00022692"/>
    </source>
</evidence>
<dbReference type="Gene3D" id="1.20.1720.10">
    <property type="entry name" value="Multidrug resistance protein D"/>
    <property type="match status" value="1"/>
</dbReference>
<evidence type="ECO:0000313" key="8">
    <source>
        <dbReference type="Proteomes" id="UP000292027"/>
    </source>
</evidence>
<dbReference type="PANTHER" id="PTHR42718:SF39">
    <property type="entry name" value="ACTINORHODIN TRANSPORTER-RELATED"/>
    <property type="match status" value="1"/>
</dbReference>
<keyword evidence="3 5" id="KW-1133">Transmembrane helix</keyword>
<dbReference type="CDD" id="cd17321">
    <property type="entry name" value="MFS_MMR_MDR_like"/>
    <property type="match status" value="1"/>
</dbReference>
<feature type="transmembrane region" description="Helical" evidence="5">
    <location>
        <begin position="404"/>
        <end position="428"/>
    </location>
</feature>
<feature type="transmembrane region" description="Helical" evidence="5">
    <location>
        <begin position="178"/>
        <end position="198"/>
    </location>
</feature>
<dbReference type="PRINTS" id="PR01036">
    <property type="entry name" value="TCRTETB"/>
</dbReference>
<dbReference type="EMBL" id="SHKR01000014">
    <property type="protein sequence ID" value="RZU12526.1"/>
    <property type="molecule type" value="Genomic_DNA"/>
</dbReference>
<dbReference type="InterPro" id="IPR011701">
    <property type="entry name" value="MFS"/>
</dbReference>
<feature type="transmembrane region" description="Helical" evidence="5">
    <location>
        <begin position="434"/>
        <end position="453"/>
    </location>
</feature>
<dbReference type="InterPro" id="IPR020846">
    <property type="entry name" value="MFS_dom"/>
</dbReference>
<dbReference type="Proteomes" id="UP000292027">
    <property type="component" value="Unassembled WGS sequence"/>
</dbReference>
<feature type="transmembrane region" description="Helical" evidence="5">
    <location>
        <begin position="53"/>
        <end position="74"/>
    </location>
</feature>
<feature type="transmembrane region" description="Helical" evidence="5">
    <location>
        <begin position="237"/>
        <end position="256"/>
    </location>
</feature>
<proteinExistence type="predicted"/>
<feature type="transmembrane region" description="Helical" evidence="5">
    <location>
        <begin position="20"/>
        <end position="41"/>
    </location>
</feature>
<dbReference type="PANTHER" id="PTHR42718">
    <property type="entry name" value="MAJOR FACILITATOR SUPERFAMILY MULTIDRUG TRANSPORTER MFSC"/>
    <property type="match status" value="1"/>
</dbReference>
<dbReference type="AlphaFoldDB" id="A0A4V2FX63"/>
<feature type="transmembrane region" description="Helical" evidence="5">
    <location>
        <begin position="314"/>
        <end position="334"/>
    </location>
</feature>
<gene>
    <name evidence="7" type="ORF">EV645_5798</name>
</gene>
<accession>A0A4V2FX63</accession>
<evidence type="ECO:0000256" key="4">
    <source>
        <dbReference type="ARBA" id="ARBA00023136"/>
    </source>
</evidence>
<dbReference type="Gene3D" id="1.20.1250.20">
    <property type="entry name" value="MFS general substrate transporter like domains"/>
    <property type="match status" value="1"/>
</dbReference>
<evidence type="ECO:0000256" key="3">
    <source>
        <dbReference type="ARBA" id="ARBA00022989"/>
    </source>
</evidence>
<feature type="transmembrane region" description="Helical" evidence="5">
    <location>
        <begin position="368"/>
        <end position="392"/>
    </location>
</feature>
<feature type="transmembrane region" description="Helical" evidence="5">
    <location>
        <begin position="341"/>
        <end position="362"/>
    </location>
</feature>
<comment type="caution">
    <text evidence="7">The sequence shown here is derived from an EMBL/GenBank/DDBJ whole genome shotgun (WGS) entry which is preliminary data.</text>
</comment>
<dbReference type="SUPFAM" id="SSF103473">
    <property type="entry name" value="MFS general substrate transporter"/>
    <property type="match status" value="1"/>
</dbReference>
<dbReference type="InterPro" id="IPR036259">
    <property type="entry name" value="MFS_trans_sf"/>
</dbReference>
<feature type="domain" description="Major facilitator superfamily (MFS) profile" evidence="6">
    <location>
        <begin position="19"/>
        <end position="457"/>
    </location>
</feature>
<dbReference type="GO" id="GO:0005886">
    <property type="term" value="C:plasma membrane"/>
    <property type="evidence" value="ECO:0007669"/>
    <property type="project" value="UniProtKB-SubCell"/>
</dbReference>
<evidence type="ECO:0000256" key="1">
    <source>
        <dbReference type="ARBA" id="ARBA00004651"/>
    </source>
</evidence>
<evidence type="ECO:0000313" key="7">
    <source>
        <dbReference type="EMBL" id="RZU12526.1"/>
    </source>
</evidence>
<evidence type="ECO:0000259" key="6">
    <source>
        <dbReference type="PROSITE" id="PS50850"/>
    </source>
</evidence>
<sequence length="459" mass="47823">MATVMIDRPADVGARRGLMLAVLLLGQFMALLDTSVVNVAMPTIGAGFHASGAWLQLVVGGYMVAYAMTLITGARLGDLYGRRRMYLIGVVLFTLASLACGLAPAILPLVLFRFAQGMAAAVMVPQIISVIQTHFTGPARAKALSAYGATLSAGQVAGLVVGGLLLAANLFGSQWRPIFLINVPVGILLAVLVPRLVPADVPRLTAERRLDLTGLAISTCAVLLLVLPMVIGHELGWPRWTFGCFVAGVVLAVVFVRVERRVADPLLNLDVLRARGLAAGIATLTCTLVAVAGFMFTFTLHLQNGLGESALHSGLTWLPFAVTFGVVGFFWRSLPSRLHHLVVPTGLALCMLGYVGIGLAQLSAGSLVWPALVLAGAGMGLSASPLVTQSLVHVPFDRAADASGVLTTTIQLSQVGGVAIFGTLFLSGGSLATTSWFLALAAALGIVAGSFLARNVRQA</sequence>
<feature type="transmembrane region" description="Helical" evidence="5">
    <location>
        <begin position="86"/>
        <end position="107"/>
    </location>
</feature>
<feature type="transmembrane region" description="Helical" evidence="5">
    <location>
        <begin position="277"/>
        <end position="302"/>
    </location>
</feature>
<comment type="subcellular location">
    <subcellularLocation>
        <location evidence="1">Cell membrane</location>
        <topology evidence="1">Multi-pass membrane protein</topology>
    </subcellularLocation>
</comment>
<keyword evidence="8" id="KW-1185">Reference proteome</keyword>
<name>A0A4V2FX63_9ACTN</name>
<keyword evidence="4 5" id="KW-0472">Membrane</keyword>